<feature type="compositionally biased region" description="Basic and acidic residues" evidence="1">
    <location>
        <begin position="29"/>
        <end position="47"/>
    </location>
</feature>
<feature type="compositionally biased region" description="Low complexity" evidence="1">
    <location>
        <begin position="146"/>
        <end position="182"/>
    </location>
</feature>
<feature type="compositionally biased region" description="Low complexity" evidence="1">
    <location>
        <begin position="79"/>
        <end position="88"/>
    </location>
</feature>
<evidence type="ECO:0000256" key="1">
    <source>
        <dbReference type="SAM" id="MobiDB-lite"/>
    </source>
</evidence>
<dbReference type="EMBL" id="JAAHCF010000142">
    <property type="protein sequence ID" value="KAK8147519.1"/>
    <property type="molecule type" value="Genomic_DNA"/>
</dbReference>
<proteinExistence type="predicted"/>
<comment type="caution">
    <text evidence="2">The sequence shown here is derived from an EMBL/GenBank/DDBJ whole genome shotgun (WGS) entry which is preliminary data.</text>
</comment>
<feature type="compositionally biased region" description="Polar residues" evidence="1">
    <location>
        <begin position="245"/>
        <end position="263"/>
    </location>
</feature>
<organism evidence="2 3">
    <name type="scientific">Beauveria asiatica</name>
    <dbReference type="NCBI Taxonomy" id="1069075"/>
    <lineage>
        <taxon>Eukaryota</taxon>
        <taxon>Fungi</taxon>
        <taxon>Dikarya</taxon>
        <taxon>Ascomycota</taxon>
        <taxon>Pezizomycotina</taxon>
        <taxon>Sordariomycetes</taxon>
        <taxon>Hypocreomycetidae</taxon>
        <taxon>Hypocreales</taxon>
        <taxon>Cordycipitaceae</taxon>
        <taxon>Beauveria</taxon>
    </lineage>
</organism>
<sequence>MDVIEISSDSDSDCVVSAQPAAKKRRTTFYREEMKEARSKIRDEAPLPRKIKKTAVEETREGRIAGKERQRGEEKHAQRQQGQAAPGGSDDAIRVASGAAVEKSEQRQGPRDVRDEAVINSPYLPFPITVSAPVAALVVEVAIPAAPSSAAPSSAAPSSAAPSSAAPSPVAPSSAAPTSAAPRFRAEKGTQPRPALPIAAAKPSLPDTVASAEKPTPTGSDREPRLRASAVADSSNPPTLKKSPRQASVDQSRCLQQQHTRPGNTAPALPASLQAVMAHWGRVWRRPGQLFRRQADDDATR</sequence>
<gene>
    <name evidence="2" type="ORF">G3M48_001487</name>
</gene>
<evidence type="ECO:0000313" key="2">
    <source>
        <dbReference type="EMBL" id="KAK8147519.1"/>
    </source>
</evidence>
<feature type="region of interest" description="Disordered" evidence="1">
    <location>
        <begin position="1"/>
        <end position="116"/>
    </location>
</feature>
<feature type="compositionally biased region" description="Basic and acidic residues" evidence="1">
    <location>
        <begin position="54"/>
        <end position="77"/>
    </location>
</feature>
<protein>
    <submittedName>
        <fullName evidence="2">Uncharacterized protein</fullName>
    </submittedName>
</protein>
<feature type="compositionally biased region" description="Basic and acidic residues" evidence="1">
    <location>
        <begin position="102"/>
        <end position="116"/>
    </location>
</feature>
<evidence type="ECO:0000313" key="3">
    <source>
        <dbReference type="Proteomes" id="UP001397290"/>
    </source>
</evidence>
<feature type="region of interest" description="Disordered" evidence="1">
    <location>
        <begin position="146"/>
        <end position="269"/>
    </location>
</feature>
<dbReference type="AlphaFoldDB" id="A0AAW0RZ72"/>
<reference evidence="2 3" key="1">
    <citation type="submission" date="2020-02" db="EMBL/GenBank/DDBJ databases">
        <title>Comparative genomics of the hypocrealean fungal genus Beauvera.</title>
        <authorList>
            <person name="Showalter D.N."/>
            <person name="Bushley K.E."/>
            <person name="Rehner S.A."/>
        </authorList>
    </citation>
    <scope>NUCLEOTIDE SEQUENCE [LARGE SCALE GENOMIC DNA]</scope>
    <source>
        <strain evidence="2 3">ARSEF4384</strain>
    </source>
</reference>
<name>A0AAW0RZ72_9HYPO</name>
<keyword evidence="3" id="KW-1185">Reference proteome</keyword>
<dbReference type="Proteomes" id="UP001397290">
    <property type="component" value="Unassembled WGS sequence"/>
</dbReference>
<accession>A0AAW0RZ72</accession>